<protein>
    <submittedName>
        <fullName evidence="2">Uncharacterized protein</fullName>
    </submittedName>
</protein>
<dbReference type="RefSeq" id="WP_318598092.1">
    <property type="nucleotide sequence ID" value="NZ_JAWSTH010000039.1"/>
</dbReference>
<sequence>MPPAAAADAHPHRLQRLALALAAVVVSVNIWTGAPLLALWVGSRTTGSTRLNMGSVVLVVIVLAVCVGLLVALLARINAAYERAAGHVDGPRTSAPWLRSLRGERPGDAAFRVVEQISVCSVAVCALLFNVWFFFFAGSPLGPA</sequence>
<feature type="transmembrane region" description="Helical" evidence="1">
    <location>
        <begin position="53"/>
        <end position="75"/>
    </location>
</feature>
<proteinExistence type="predicted"/>
<dbReference type="EMBL" id="JAWSTH010000039">
    <property type="protein sequence ID" value="MDW5595754.1"/>
    <property type="molecule type" value="Genomic_DNA"/>
</dbReference>
<gene>
    <name evidence="2" type="ORF">R7226_15495</name>
</gene>
<feature type="transmembrane region" description="Helical" evidence="1">
    <location>
        <begin position="109"/>
        <end position="135"/>
    </location>
</feature>
<keyword evidence="1" id="KW-0472">Membrane</keyword>
<name>A0ABU4HSN3_9ACTN</name>
<feature type="transmembrane region" description="Helical" evidence="1">
    <location>
        <begin position="17"/>
        <end position="41"/>
    </location>
</feature>
<accession>A0ABU4HSN3</accession>
<organism evidence="2 3">
    <name type="scientific">Conexibacter stalactiti</name>
    <dbReference type="NCBI Taxonomy" id="1940611"/>
    <lineage>
        <taxon>Bacteria</taxon>
        <taxon>Bacillati</taxon>
        <taxon>Actinomycetota</taxon>
        <taxon>Thermoleophilia</taxon>
        <taxon>Solirubrobacterales</taxon>
        <taxon>Conexibacteraceae</taxon>
        <taxon>Conexibacter</taxon>
    </lineage>
</organism>
<comment type="caution">
    <text evidence="2">The sequence shown here is derived from an EMBL/GenBank/DDBJ whole genome shotgun (WGS) entry which is preliminary data.</text>
</comment>
<keyword evidence="3" id="KW-1185">Reference proteome</keyword>
<evidence type="ECO:0000256" key="1">
    <source>
        <dbReference type="SAM" id="Phobius"/>
    </source>
</evidence>
<evidence type="ECO:0000313" key="2">
    <source>
        <dbReference type="EMBL" id="MDW5595754.1"/>
    </source>
</evidence>
<dbReference type="Proteomes" id="UP001284601">
    <property type="component" value="Unassembled WGS sequence"/>
</dbReference>
<evidence type="ECO:0000313" key="3">
    <source>
        <dbReference type="Proteomes" id="UP001284601"/>
    </source>
</evidence>
<reference evidence="3" key="1">
    <citation type="submission" date="2023-07" db="EMBL/GenBank/DDBJ databases">
        <title>Conexibacter stalactiti sp. nov., isolated from stalactites in a lava cave and emended description of the genus Conexibacter.</title>
        <authorList>
            <person name="Lee S.D."/>
        </authorList>
    </citation>
    <scope>NUCLEOTIDE SEQUENCE [LARGE SCALE GENOMIC DNA]</scope>
    <source>
        <strain evidence="3">KCTC 39840</strain>
    </source>
</reference>
<keyword evidence="1" id="KW-0812">Transmembrane</keyword>
<keyword evidence="1" id="KW-1133">Transmembrane helix</keyword>